<organism evidence="2">
    <name type="scientific">Mantoniella antarctica</name>
    <dbReference type="NCBI Taxonomy" id="81844"/>
    <lineage>
        <taxon>Eukaryota</taxon>
        <taxon>Viridiplantae</taxon>
        <taxon>Chlorophyta</taxon>
        <taxon>Mamiellophyceae</taxon>
        <taxon>Mamiellales</taxon>
        <taxon>Mamiellaceae</taxon>
        <taxon>Mantoniella</taxon>
    </lineage>
</organism>
<evidence type="ECO:0000313" key="2">
    <source>
        <dbReference type="EMBL" id="CAD8702692.1"/>
    </source>
</evidence>
<gene>
    <name evidence="2" type="ORF">MANT1106_LOCUS5374</name>
</gene>
<dbReference type="EMBL" id="HBFC01009242">
    <property type="protein sequence ID" value="CAD8702692.1"/>
    <property type="molecule type" value="Transcribed_RNA"/>
</dbReference>
<sequence length="124" mass="12909">MFALAAKPIVRATASVKASKGAPKKEQKSSGMSSKAAGAAAALFLFASPAMAGDGLVLQYQNGAAPSKRQQFFDPRRVVITDKNSSAEIGTDDSRVAPNKQTGFKNCKTITGNPCEASSQPTMQ</sequence>
<dbReference type="AlphaFoldDB" id="A0A7S0X6Y3"/>
<reference evidence="2" key="1">
    <citation type="submission" date="2021-01" db="EMBL/GenBank/DDBJ databases">
        <authorList>
            <person name="Corre E."/>
            <person name="Pelletier E."/>
            <person name="Niang G."/>
            <person name="Scheremetjew M."/>
            <person name="Finn R."/>
            <person name="Kale V."/>
            <person name="Holt S."/>
            <person name="Cochrane G."/>
            <person name="Meng A."/>
            <person name="Brown T."/>
            <person name="Cohen L."/>
        </authorList>
    </citation>
    <scope>NUCLEOTIDE SEQUENCE</scope>
    <source>
        <strain evidence="2">SL-175</strain>
    </source>
</reference>
<feature type="region of interest" description="Disordered" evidence="1">
    <location>
        <begin position="84"/>
        <end position="124"/>
    </location>
</feature>
<accession>A0A7S0X6Y3</accession>
<proteinExistence type="predicted"/>
<name>A0A7S0X6Y3_9CHLO</name>
<feature type="compositionally biased region" description="Polar residues" evidence="1">
    <location>
        <begin position="99"/>
        <end position="124"/>
    </location>
</feature>
<protein>
    <submittedName>
        <fullName evidence="2">Uncharacterized protein</fullName>
    </submittedName>
</protein>
<evidence type="ECO:0000256" key="1">
    <source>
        <dbReference type="SAM" id="MobiDB-lite"/>
    </source>
</evidence>
<feature type="region of interest" description="Disordered" evidence="1">
    <location>
        <begin position="14"/>
        <end position="33"/>
    </location>
</feature>